<keyword evidence="1" id="KW-0238">DNA-binding</keyword>
<dbReference type="SUPFAM" id="SSF47413">
    <property type="entry name" value="lambda repressor-like DNA-binding domains"/>
    <property type="match status" value="2"/>
</dbReference>
<dbReference type="PROSITE" id="PS50943">
    <property type="entry name" value="HTH_CROC1"/>
    <property type="match status" value="2"/>
</dbReference>
<evidence type="ECO:0000259" key="2">
    <source>
        <dbReference type="PROSITE" id="PS50943"/>
    </source>
</evidence>
<reference evidence="3 4" key="1">
    <citation type="submission" date="2016-10" db="EMBL/GenBank/DDBJ databases">
        <authorList>
            <person name="Varghese N."/>
            <person name="Submissions S."/>
        </authorList>
    </citation>
    <scope>NUCLEOTIDE SEQUENCE [LARGE SCALE GENOMIC DNA]</scope>
    <source>
        <strain evidence="3 4">JB1</strain>
    </source>
</reference>
<sequence>MGNRLKELRKEKGVTQAEVAKIINTNQSQYGKYENGKTNLSLETSKILANYFDVSVPYLLGLEPEVPNSKILTPFQLLVKESQKKLTTISEETGIAYSTLSGYNQGTRTPKKKNAQILAEYFGVSVPYLLGLDDNPPALNDSLEKIMVIHEVLNAGDNILAAQELLKNSLETLVKYADNDYMVQFKHHLLIANTLSEVIGKLDIINENDEFSFKPDKLNLSNN</sequence>
<feature type="domain" description="HTH cro/C1-type" evidence="2">
    <location>
        <begin position="90"/>
        <end position="129"/>
    </location>
</feature>
<keyword evidence="4" id="KW-1185">Reference proteome</keyword>
<protein>
    <submittedName>
        <fullName evidence="3">Transcriptional regulator, contains XRE-family HTH domain</fullName>
    </submittedName>
</protein>
<dbReference type="PANTHER" id="PTHR46558:SF11">
    <property type="entry name" value="HTH-TYPE TRANSCRIPTIONAL REGULATOR XRE"/>
    <property type="match status" value="1"/>
</dbReference>
<dbReference type="InterPro" id="IPR001387">
    <property type="entry name" value="Cro/C1-type_HTH"/>
</dbReference>
<dbReference type="InterPro" id="IPR010982">
    <property type="entry name" value="Lambda_DNA-bd_dom_sf"/>
</dbReference>
<dbReference type="Proteomes" id="UP000182793">
    <property type="component" value="Unassembled WGS sequence"/>
</dbReference>
<gene>
    <name evidence="3" type="ORF">SAMN02910290_01101</name>
</gene>
<dbReference type="Pfam" id="PF01381">
    <property type="entry name" value="HTH_3"/>
    <property type="match status" value="2"/>
</dbReference>
<feature type="domain" description="HTH cro/C1-type" evidence="2">
    <location>
        <begin position="5"/>
        <end position="59"/>
    </location>
</feature>
<dbReference type="PANTHER" id="PTHR46558">
    <property type="entry name" value="TRACRIPTIONAL REGULATORY PROTEIN-RELATED-RELATED"/>
    <property type="match status" value="1"/>
</dbReference>
<dbReference type="SMART" id="SM00530">
    <property type="entry name" value="HTH_XRE"/>
    <property type="match status" value="2"/>
</dbReference>
<proteinExistence type="predicted"/>
<evidence type="ECO:0000256" key="1">
    <source>
        <dbReference type="ARBA" id="ARBA00023125"/>
    </source>
</evidence>
<dbReference type="CDD" id="cd00093">
    <property type="entry name" value="HTH_XRE"/>
    <property type="match status" value="1"/>
</dbReference>
<evidence type="ECO:0000313" key="3">
    <source>
        <dbReference type="EMBL" id="SFL25828.1"/>
    </source>
</evidence>
<comment type="caution">
    <text evidence="3">The sequence shown here is derived from an EMBL/GenBank/DDBJ whole genome shotgun (WGS) entry which is preliminary data.</text>
</comment>
<dbReference type="EMBL" id="FOTG01000005">
    <property type="protein sequence ID" value="SFL25828.1"/>
    <property type="molecule type" value="Genomic_DNA"/>
</dbReference>
<evidence type="ECO:0000313" key="4">
    <source>
        <dbReference type="Proteomes" id="UP000182793"/>
    </source>
</evidence>
<accession>A0A1I4G6W7</accession>
<name>A0A1I4G6W7_STREI</name>
<dbReference type="Gene3D" id="1.10.260.40">
    <property type="entry name" value="lambda repressor-like DNA-binding domains"/>
    <property type="match status" value="2"/>
</dbReference>
<organism evidence="3 4">
    <name type="scientific">Streptococcus equinus JB1</name>
    <dbReference type="NCBI Taxonomy" id="1294274"/>
    <lineage>
        <taxon>Bacteria</taxon>
        <taxon>Bacillati</taxon>
        <taxon>Bacillota</taxon>
        <taxon>Bacilli</taxon>
        <taxon>Lactobacillales</taxon>
        <taxon>Streptococcaceae</taxon>
        <taxon>Streptococcus</taxon>
    </lineage>
</organism>